<feature type="compositionally biased region" description="Low complexity" evidence="1">
    <location>
        <begin position="36"/>
        <end position="48"/>
    </location>
</feature>
<dbReference type="AlphaFoldDB" id="A0A2C9A3T1"/>
<dbReference type="EMBL" id="OCST01000006">
    <property type="protein sequence ID" value="SOE74061.1"/>
    <property type="molecule type" value="Genomic_DNA"/>
</dbReference>
<name>A0A2C9A3T1_9MICO</name>
<evidence type="ECO:0000256" key="1">
    <source>
        <dbReference type="SAM" id="MobiDB-lite"/>
    </source>
</evidence>
<gene>
    <name evidence="2" type="ORF">SAMN06296378_2937</name>
</gene>
<proteinExistence type="predicted"/>
<sequence length="80" mass="8619">MESATSEAVFSVIAGSAGSETGPIVRPYSPSQIRWTNAPKTNAPAPARRTWKSKGEAPLENMRVNKLWSSRGSASTVDWV</sequence>
<keyword evidence="3" id="KW-1185">Reference proteome</keyword>
<feature type="region of interest" description="Disordered" evidence="1">
    <location>
        <begin position="18"/>
        <end position="52"/>
    </location>
</feature>
<accession>A0A2C9A3T1</accession>
<evidence type="ECO:0000313" key="2">
    <source>
        <dbReference type="EMBL" id="SOE74061.1"/>
    </source>
</evidence>
<dbReference type="Proteomes" id="UP000219440">
    <property type="component" value="Unassembled WGS sequence"/>
</dbReference>
<reference evidence="2 3" key="1">
    <citation type="submission" date="2017-09" db="EMBL/GenBank/DDBJ databases">
        <authorList>
            <person name="Ehlers B."/>
            <person name="Leendertz F.H."/>
        </authorList>
    </citation>
    <scope>NUCLEOTIDE SEQUENCE [LARGE SCALE GENOMIC DNA]</scope>
    <source>
        <strain evidence="2 3">CGMCC 1.05381</strain>
    </source>
</reference>
<organism evidence="2 3">
    <name type="scientific">Salinibacterium xinjiangense</name>
    <dbReference type="NCBI Taxonomy" id="386302"/>
    <lineage>
        <taxon>Bacteria</taxon>
        <taxon>Bacillati</taxon>
        <taxon>Actinomycetota</taxon>
        <taxon>Actinomycetes</taxon>
        <taxon>Micrococcales</taxon>
        <taxon>Microbacteriaceae</taxon>
        <taxon>Salinibacterium</taxon>
    </lineage>
</organism>
<evidence type="ECO:0000313" key="3">
    <source>
        <dbReference type="Proteomes" id="UP000219440"/>
    </source>
</evidence>
<protein>
    <submittedName>
        <fullName evidence="2">Uncharacterized protein</fullName>
    </submittedName>
</protein>